<comment type="similarity">
    <text evidence="2">Belongs to the DODA-type extradiol aromatic ring-opening dioxygenase family.</text>
</comment>
<dbReference type="eggNOG" id="COG3384">
    <property type="taxonomic scope" value="Bacteria"/>
</dbReference>
<evidence type="ECO:0000256" key="1">
    <source>
        <dbReference type="ARBA" id="ARBA00001947"/>
    </source>
</evidence>
<evidence type="ECO:0000256" key="5">
    <source>
        <dbReference type="ARBA" id="ARBA00023002"/>
    </source>
</evidence>
<protein>
    <recommendedName>
        <fullName evidence="6">Extradiol ring-cleavage dioxygenase class III enzyme subunit B domain-containing protein</fullName>
    </recommendedName>
</protein>
<dbReference type="KEGG" id="saz:Sama_0409"/>
<dbReference type="SUPFAM" id="SSF53213">
    <property type="entry name" value="LigB-like"/>
    <property type="match status" value="1"/>
</dbReference>
<organism evidence="7 8">
    <name type="scientific">Shewanella amazonensis (strain ATCC BAA-1098 / SB2B)</name>
    <dbReference type="NCBI Taxonomy" id="326297"/>
    <lineage>
        <taxon>Bacteria</taxon>
        <taxon>Pseudomonadati</taxon>
        <taxon>Pseudomonadota</taxon>
        <taxon>Gammaproteobacteria</taxon>
        <taxon>Alteromonadales</taxon>
        <taxon>Shewanellaceae</taxon>
        <taxon>Shewanella</taxon>
    </lineage>
</organism>
<dbReference type="InterPro" id="IPR014436">
    <property type="entry name" value="Extradiol_dOase_DODA"/>
</dbReference>
<dbReference type="HOGENOM" id="CLU_046582_2_0_6"/>
<dbReference type="RefSeq" id="WP_011758529.1">
    <property type="nucleotide sequence ID" value="NC_008700.1"/>
</dbReference>
<dbReference type="PANTHER" id="PTHR30096:SF0">
    <property type="entry name" value="4,5-DOPA DIOXYGENASE EXTRADIOL-LIKE PROTEIN"/>
    <property type="match status" value="1"/>
</dbReference>
<dbReference type="PANTHER" id="PTHR30096">
    <property type="entry name" value="4,5-DOPA DIOXYGENASE EXTRADIOL-LIKE PROTEIN"/>
    <property type="match status" value="1"/>
</dbReference>
<dbReference type="STRING" id="326297.Sama_0409"/>
<evidence type="ECO:0000256" key="3">
    <source>
        <dbReference type="ARBA" id="ARBA00022723"/>
    </source>
</evidence>
<dbReference type="Pfam" id="PF02900">
    <property type="entry name" value="LigB"/>
    <property type="match status" value="1"/>
</dbReference>
<dbReference type="InterPro" id="IPR004183">
    <property type="entry name" value="Xdiol_dOase_suB"/>
</dbReference>
<keyword evidence="8" id="KW-1185">Reference proteome</keyword>
<dbReference type="OrthoDB" id="9790889at2"/>
<evidence type="ECO:0000259" key="6">
    <source>
        <dbReference type="Pfam" id="PF02900"/>
    </source>
</evidence>
<name>A1S2L3_SHEAM</name>
<comment type="cofactor">
    <cofactor evidence="1">
        <name>Zn(2+)</name>
        <dbReference type="ChEBI" id="CHEBI:29105"/>
    </cofactor>
</comment>
<dbReference type="GO" id="GO:0008270">
    <property type="term" value="F:zinc ion binding"/>
    <property type="evidence" value="ECO:0007669"/>
    <property type="project" value="InterPro"/>
</dbReference>
<dbReference type="CDD" id="cd07363">
    <property type="entry name" value="45_DOPA_Dioxygenase"/>
    <property type="match status" value="1"/>
</dbReference>
<evidence type="ECO:0000256" key="2">
    <source>
        <dbReference type="ARBA" id="ARBA00007581"/>
    </source>
</evidence>
<reference evidence="7 8" key="1">
    <citation type="submission" date="2006-12" db="EMBL/GenBank/DDBJ databases">
        <title>Complete sequence of Shewanella amazonensis SB2B.</title>
        <authorList>
            <consortium name="US DOE Joint Genome Institute"/>
            <person name="Copeland A."/>
            <person name="Lucas S."/>
            <person name="Lapidus A."/>
            <person name="Barry K."/>
            <person name="Detter J.C."/>
            <person name="Glavina del Rio T."/>
            <person name="Hammon N."/>
            <person name="Israni S."/>
            <person name="Dalin E."/>
            <person name="Tice H."/>
            <person name="Pitluck S."/>
            <person name="Munk A.C."/>
            <person name="Brettin T."/>
            <person name="Bruce D."/>
            <person name="Han C."/>
            <person name="Tapia R."/>
            <person name="Gilna P."/>
            <person name="Schmutz J."/>
            <person name="Larimer F."/>
            <person name="Land M."/>
            <person name="Hauser L."/>
            <person name="Kyrpides N."/>
            <person name="Mikhailova N."/>
            <person name="Fredrickson J."/>
            <person name="Richardson P."/>
        </authorList>
    </citation>
    <scope>NUCLEOTIDE SEQUENCE [LARGE SCALE GENOMIC DNA]</scope>
    <source>
        <strain evidence="8">ATCC BAA-1098 / SB2B</strain>
    </source>
</reference>
<keyword evidence="5" id="KW-0560">Oxidoreductase</keyword>
<gene>
    <name evidence="7" type="ordered locus">Sama_0409</name>
</gene>
<accession>A1S2L3</accession>
<feature type="domain" description="Extradiol ring-cleavage dioxygenase class III enzyme subunit B" evidence="6">
    <location>
        <begin position="23"/>
        <end position="238"/>
    </location>
</feature>
<dbReference type="GO" id="GO:0016702">
    <property type="term" value="F:oxidoreductase activity, acting on single donors with incorporation of molecular oxygen, incorporation of two atoms of oxygen"/>
    <property type="evidence" value="ECO:0007669"/>
    <property type="project" value="UniProtKB-ARBA"/>
</dbReference>
<keyword evidence="4" id="KW-0862">Zinc</keyword>
<dbReference type="EMBL" id="CP000507">
    <property type="protein sequence ID" value="ABL98619.1"/>
    <property type="molecule type" value="Genomic_DNA"/>
</dbReference>
<evidence type="ECO:0000256" key="4">
    <source>
        <dbReference type="ARBA" id="ARBA00022833"/>
    </source>
</evidence>
<dbReference type="NCBIfam" id="NF007914">
    <property type="entry name" value="PRK10628.1"/>
    <property type="match status" value="1"/>
</dbReference>
<evidence type="ECO:0000313" key="8">
    <source>
        <dbReference type="Proteomes" id="UP000009175"/>
    </source>
</evidence>
<dbReference type="GO" id="GO:0008198">
    <property type="term" value="F:ferrous iron binding"/>
    <property type="evidence" value="ECO:0007669"/>
    <property type="project" value="InterPro"/>
</dbReference>
<sequence length="257" mass="28068">MSTLPMPALFLGHGSPMNALEHTPISQAWRELGQTLPRPRAILMISAHWNTRGTLVSAATQPETIHDFGGFPDALYAMEYPAPGAPELAAQIAALLPSSRLDHSRGLDHGAWSLLVHLYPEANIPVLQLSLDMQLTPEQEYGTGRALRTLREQGVLIIGSGNTVHNLRALVPGDGAYPWASAFNETIGQRLLDKADDAILDYTRLVNADTARLCHPTDEHLRPLFYLLGAGYPDEPRTLFNNHLTMGAISMLSLKLG</sequence>
<evidence type="ECO:0000313" key="7">
    <source>
        <dbReference type="EMBL" id="ABL98619.1"/>
    </source>
</evidence>
<dbReference type="PIRSF" id="PIRSF006157">
    <property type="entry name" value="Doxgns_DODA"/>
    <property type="match status" value="1"/>
</dbReference>
<proteinExistence type="inferred from homology"/>
<dbReference type="Proteomes" id="UP000009175">
    <property type="component" value="Chromosome"/>
</dbReference>
<dbReference type="AlphaFoldDB" id="A1S2L3"/>
<dbReference type="Gene3D" id="3.40.830.10">
    <property type="entry name" value="LigB-like"/>
    <property type="match status" value="1"/>
</dbReference>
<keyword evidence="3" id="KW-0479">Metal-binding</keyword>